<sequence>MARRVGTRQEVISARVVRRLLNDVALSADMRHASEPITFMADA</sequence>
<organism evidence="1 2">
    <name type="scientific">Kribbella antiqua</name>
    <dbReference type="NCBI Taxonomy" id="2512217"/>
    <lineage>
        <taxon>Bacteria</taxon>
        <taxon>Bacillati</taxon>
        <taxon>Actinomycetota</taxon>
        <taxon>Actinomycetes</taxon>
        <taxon>Propionibacteriales</taxon>
        <taxon>Kribbellaceae</taxon>
        <taxon>Kribbella</taxon>
    </lineage>
</organism>
<dbReference type="EMBL" id="SLWR01000013">
    <property type="protein sequence ID" value="TCO42439.1"/>
    <property type="molecule type" value="Genomic_DNA"/>
</dbReference>
<keyword evidence="2" id="KW-1185">Reference proteome</keyword>
<protein>
    <submittedName>
        <fullName evidence="1">Uncharacterized protein</fullName>
    </submittedName>
</protein>
<accession>A0A4R2IF52</accession>
<gene>
    <name evidence="1" type="ORF">EV646_11361</name>
</gene>
<name>A0A4R2IF52_9ACTN</name>
<comment type="caution">
    <text evidence="1">The sequence shown here is derived from an EMBL/GenBank/DDBJ whole genome shotgun (WGS) entry which is preliminary data.</text>
</comment>
<proteinExistence type="predicted"/>
<dbReference type="AlphaFoldDB" id="A0A4R2IF52"/>
<reference evidence="1 2" key="1">
    <citation type="journal article" date="2015" name="Stand. Genomic Sci.">
        <title>Genomic Encyclopedia of Bacterial and Archaeal Type Strains, Phase III: the genomes of soil and plant-associated and newly described type strains.</title>
        <authorList>
            <person name="Whitman W.B."/>
            <person name="Woyke T."/>
            <person name="Klenk H.P."/>
            <person name="Zhou Y."/>
            <person name="Lilburn T.G."/>
            <person name="Beck B.J."/>
            <person name="De Vos P."/>
            <person name="Vandamme P."/>
            <person name="Eisen J.A."/>
            <person name="Garrity G."/>
            <person name="Hugenholtz P."/>
            <person name="Kyrpides N.C."/>
        </authorList>
    </citation>
    <scope>NUCLEOTIDE SEQUENCE [LARGE SCALE GENOMIC DNA]</scope>
    <source>
        <strain evidence="1 2">VKM Ac-2541</strain>
    </source>
</reference>
<dbReference type="Proteomes" id="UP000295573">
    <property type="component" value="Unassembled WGS sequence"/>
</dbReference>
<evidence type="ECO:0000313" key="2">
    <source>
        <dbReference type="Proteomes" id="UP000295573"/>
    </source>
</evidence>
<evidence type="ECO:0000313" key="1">
    <source>
        <dbReference type="EMBL" id="TCO42439.1"/>
    </source>
</evidence>